<evidence type="ECO:0000313" key="3">
    <source>
        <dbReference type="EMBL" id="MFB9105548.1"/>
    </source>
</evidence>
<evidence type="ECO:0000313" key="4">
    <source>
        <dbReference type="Proteomes" id="UP001589590"/>
    </source>
</evidence>
<evidence type="ECO:0000256" key="1">
    <source>
        <dbReference type="SAM" id="Phobius"/>
    </source>
</evidence>
<organism evidence="3 4">
    <name type="scientific">Algibacter miyuki</name>
    <dbReference type="NCBI Taxonomy" id="1306933"/>
    <lineage>
        <taxon>Bacteria</taxon>
        <taxon>Pseudomonadati</taxon>
        <taxon>Bacteroidota</taxon>
        <taxon>Flavobacteriia</taxon>
        <taxon>Flavobacteriales</taxon>
        <taxon>Flavobacteriaceae</taxon>
        <taxon>Algibacter</taxon>
    </lineage>
</organism>
<keyword evidence="1" id="KW-1133">Transmembrane helix</keyword>
<dbReference type="EMBL" id="JBHMFA010000009">
    <property type="protein sequence ID" value="MFB9105548.1"/>
    <property type="molecule type" value="Genomic_DNA"/>
</dbReference>
<keyword evidence="1" id="KW-0472">Membrane</keyword>
<dbReference type="SUPFAM" id="SSF54523">
    <property type="entry name" value="Pili subunits"/>
    <property type="match status" value="1"/>
</dbReference>
<keyword evidence="1" id="KW-0812">Transmembrane</keyword>
<accession>A0ABV5H0Y6</accession>
<dbReference type="Proteomes" id="UP001589590">
    <property type="component" value="Unassembled WGS sequence"/>
</dbReference>
<evidence type="ECO:0000259" key="2">
    <source>
        <dbReference type="Pfam" id="PF08334"/>
    </source>
</evidence>
<reference evidence="3 4" key="1">
    <citation type="submission" date="2024-09" db="EMBL/GenBank/DDBJ databases">
        <authorList>
            <person name="Sun Q."/>
            <person name="Mori K."/>
        </authorList>
    </citation>
    <scope>NUCLEOTIDE SEQUENCE [LARGE SCALE GENOMIC DNA]</scope>
    <source>
        <strain evidence="3 4">CECT 8300</strain>
    </source>
</reference>
<dbReference type="InterPro" id="IPR013545">
    <property type="entry name" value="T2SS_protein-GspG_C"/>
</dbReference>
<proteinExistence type="predicted"/>
<sequence length="155" mass="17997">MIELILSTLAEFGLIREDYKHQKRITKKEKEDGIKRPIQKYFMQPSALMVIAFLVVGSLSAILFFTYQRTSVFPEKTKKEITEMSDRMENWNENLGQYPTELNELIGNSPLRQDWKKDAWNREYEFTIIDNGNGFLITSAGSDGKFGTEDDIKSE</sequence>
<name>A0ABV5H0Y6_9FLAO</name>
<comment type="caution">
    <text evidence="3">The sequence shown here is derived from an EMBL/GenBank/DDBJ whole genome shotgun (WGS) entry which is preliminary data.</text>
</comment>
<dbReference type="InterPro" id="IPR045584">
    <property type="entry name" value="Pilin-like"/>
</dbReference>
<feature type="domain" description="Type II secretion system protein GspG C-terminal" evidence="2">
    <location>
        <begin position="75"/>
        <end position="152"/>
    </location>
</feature>
<feature type="transmembrane region" description="Helical" evidence="1">
    <location>
        <begin position="46"/>
        <end position="67"/>
    </location>
</feature>
<dbReference type="Gene3D" id="3.30.700.10">
    <property type="entry name" value="Glycoprotein, Type 4 Pilin"/>
    <property type="match status" value="1"/>
</dbReference>
<gene>
    <name evidence="3" type="ORF">ACFFU1_11600</name>
</gene>
<dbReference type="Pfam" id="PF08334">
    <property type="entry name" value="T2SSG"/>
    <property type="match status" value="1"/>
</dbReference>
<keyword evidence="4" id="KW-1185">Reference proteome</keyword>
<protein>
    <submittedName>
        <fullName evidence="3">Type II secretion system protein GspG</fullName>
    </submittedName>
</protein>
<dbReference type="RefSeq" id="WP_290268452.1">
    <property type="nucleotide sequence ID" value="NZ_JAUFQP010000007.1"/>
</dbReference>